<name>A0A4C1W0G5_EUMVA</name>
<comment type="caution">
    <text evidence="1">The sequence shown here is derived from an EMBL/GenBank/DDBJ whole genome shotgun (WGS) entry which is preliminary data.</text>
</comment>
<keyword evidence="2" id="KW-1185">Reference proteome</keyword>
<evidence type="ECO:0000313" key="2">
    <source>
        <dbReference type="Proteomes" id="UP000299102"/>
    </source>
</evidence>
<accession>A0A4C1W0G5</accession>
<dbReference type="AlphaFoldDB" id="A0A4C1W0G5"/>
<proteinExistence type="predicted"/>
<dbReference type="Proteomes" id="UP000299102">
    <property type="component" value="Unassembled WGS sequence"/>
</dbReference>
<gene>
    <name evidence="1" type="ORF">EVAR_87472_1</name>
</gene>
<sequence>MSTARTPLETRMSFKGLRIVLFREGRSGPPAQASRPVFPIDECLGYSKLFEQEYYILCRHPTILLSHVRGCHKPSRGREVRTRNFVVQFAIYRS</sequence>
<reference evidence="1 2" key="1">
    <citation type="journal article" date="2019" name="Commun. Biol.">
        <title>The bagworm genome reveals a unique fibroin gene that provides high tensile strength.</title>
        <authorList>
            <person name="Kono N."/>
            <person name="Nakamura H."/>
            <person name="Ohtoshi R."/>
            <person name="Tomita M."/>
            <person name="Numata K."/>
            <person name="Arakawa K."/>
        </authorList>
    </citation>
    <scope>NUCLEOTIDE SEQUENCE [LARGE SCALE GENOMIC DNA]</scope>
</reference>
<organism evidence="1 2">
    <name type="scientific">Eumeta variegata</name>
    <name type="common">Bagworm moth</name>
    <name type="synonym">Eumeta japonica</name>
    <dbReference type="NCBI Taxonomy" id="151549"/>
    <lineage>
        <taxon>Eukaryota</taxon>
        <taxon>Metazoa</taxon>
        <taxon>Ecdysozoa</taxon>
        <taxon>Arthropoda</taxon>
        <taxon>Hexapoda</taxon>
        <taxon>Insecta</taxon>
        <taxon>Pterygota</taxon>
        <taxon>Neoptera</taxon>
        <taxon>Endopterygota</taxon>
        <taxon>Lepidoptera</taxon>
        <taxon>Glossata</taxon>
        <taxon>Ditrysia</taxon>
        <taxon>Tineoidea</taxon>
        <taxon>Psychidae</taxon>
        <taxon>Oiketicinae</taxon>
        <taxon>Eumeta</taxon>
    </lineage>
</organism>
<protein>
    <submittedName>
        <fullName evidence="1">Uncharacterized protein</fullName>
    </submittedName>
</protein>
<dbReference type="EMBL" id="BGZK01000438">
    <property type="protein sequence ID" value="GBP43555.1"/>
    <property type="molecule type" value="Genomic_DNA"/>
</dbReference>
<evidence type="ECO:0000313" key="1">
    <source>
        <dbReference type="EMBL" id="GBP43555.1"/>
    </source>
</evidence>